<dbReference type="AlphaFoldDB" id="A0A8X6RWD3"/>
<keyword evidence="2" id="KW-1185">Reference proteome</keyword>
<dbReference type="Proteomes" id="UP000887159">
    <property type="component" value="Unassembled WGS sequence"/>
</dbReference>
<accession>A0A8X6RWD3</accession>
<protein>
    <submittedName>
        <fullName evidence="1">Uncharacterized protein</fullName>
    </submittedName>
</protein>
<sequence length="94" mass="10511">MLSSRPGAIYQQDKTVRLSQQCLQGYLACQVTRSFANRACLGRAMQPSRDTGELTAQMQRLGQDLPQGVISDLIELMPRRISAWPEVALLLTDF</sequence>
<proteinExistence type="predicted"/>
<evidence type="ECO:0000313" key="1">
    <source>
        <dbReference type="EMBL" id="GFY02324.1"/>
    </source>
</evidence>
<evidence type="ECO:0000313" key="2">
    <source>
        <dbReference type="Proteomes" id="UP000887159"/>
    </source>
</evidence>
<gene>
    <name evidence="1" type="ORF">TNCV_3502061</name>
</gene>
<comment type="caution">
    <text evidence="1">The sequence shown here is derived from an EMBL/GenBank/DDBJ whole genome shotgun (WGS) entry which is preliminary data.</text>
</comment>
<name>A0A8X6RWD3_TRICX</name>
<organism evidence="1 2">
    <name type="scientific">Trichonephila clavipes</name>
    <name type="common">Golden silk orbweaver</name>
    <name type="synonym">Nephila clavipes</name>
    <dbReference type="NCBI Taxonomy" id="2585209"/>
    <lineage>
        <taxon>Eukaryota</taxon>
        <taxon>Metazoa</taxon>
        <taxon>Ecdysozoa</taxon>
        <taxon>Arthropoda</taxon>
        <taxon>Chelicerata</taxon>
        <taxon>Arachnida</taxon>
        <taxon>Araneae</taxon>
        <taxon>Araneomorphae</taxon>
        <taxon>Entelegynae</taxon>
        <taxon>Araneoidea</taxon>
        <taxon>Nephilidae</taxon>
        <taxon>Trichonephila</taxon>
    </lineage>
</organism>
<reference evidence="1" key="1">
    <citation type="submission" date="2020-08" db="EMBL/GenBank/DDBJ databases">
        <title>Multicomponent nature underlies the extraordinary mechanical properties of spider dragline silk.</title>
        <authorList>
            <person name="Kono N."/>
            <person name="Nakamura H."/>
            <person name="Mori M."/>
            <person name="Yoshida Y."/>
            <person name="Ohtoshi R."/>
            <person name="Malay A.D."/>
            <person name="Moran D.A.P."/>
            <person name="Tomita M."/>
            <person name="Numata K."/>
            <person name="Arakawa K."/>
        </authorList>
    </citation>
    <scope>NUCLEOTIDE SEQUENCE</scope>
</reference>
<dbReference type="EMBL" id="BMAU01021233">
    <property type="protein sequence ID" value="GFY02324.1"/>
    <property type="molecule type" value="Genomic_DNA"/>
</dbReference>